<evidence type="ECO:0000313" key="2">
    <source>
        <dbReference type="Proteomes" id="UP001162992"/>
    </source>
</evidence>
<proteinExistence type="predicted"/>
<evidence type="ECO:0000313" key="1">
    <source>
        <dbReference type="EMBL" id="KAJ7552646.1"/>
    </source>
</evidence>
<name>A0ACC2DEG5_DIPCM</name>
<keyword evidence="2" id="KW-1185">Reference proteome</keyword>
<gene>
    <name evidence="1" type="ORF">O6H91_06G062800</name>
</gene>
<accession>A0ACC2DEG5</accession>
<sequence>MSQLYAPSVAITRRWEREDDGLLRELGAATASKSTIAITLPTLSTPPPPLSLSCNSSSAYRLRGNSSFKCSSVLPVKQQTFDDDYDDDAAARFACRQAIKNGKGRLQLELPLPLIGATDLDDWPGGIQQQFKAAVPMVNLMLTGLTKRDPTEEITFQKYIVDEGDAVGVWENDDIALALFPTADSLSKVEALARVQGRPLILFNAQWQIGQVMSDFGFGDQRRARERFVESFSIIYYLKQYRLQGQNMRLLKCYPGDWQVFIIDSQGDSNCAAVTMHRPSYNEMEEILKKQMGPKEGNNWFSRLFQ</sequence>
<reference evidence="2" key="1">
    <citation type="journal article" date="2024" name="Proc. Natl. Acad. Sci. U.S.A.">
        <title>Extraordinary preservation of gene collinearity over three hundred million years revealed in homosporous lycophytes.</title>
        <authorList>
            <person name="Li C."/>
            <person name="Wickell D."/>
            <person name="Kuo L.Y."/>
            <person name="Chen X."/>
            <person name="Nie B."/>
            <person name="Liao X."/>
            <person name="Peng D."/>
            <person name="Ji J."/>
            <person name="Jenkins J."/>
            <person name="Williams M."/>
            <person name="Shu S."/>
            <person name="Plott C."/>
            <person name="Barry K."/>
            <person name="Rajasekar S."/>
            <person name="Grimwood J."/>
            <person name="Han X."/>
            <person name="Sun S."/>
            <person name="Hou Z."/>
            <person name="He W."/>
            <person name="Dai G."/>
            <person name="Sun C."/>
            <person name="Schmutz J."/>
            <person name="Leebens-Mack J.H."/>
            <person name="Li F.W."/>
            <person name="Wang L."/>
        </authorList>
    </citation>
    <scope>NUCLEOTIDE SEQUENCE [LARGE SCALE GENOMIC DNA]</scope>
    <source>
        <strain evidence="2">cv. PW_Plant_1</strain>
    </source>
</reference>
<dbReference type="Proteomes" id="UP001162992">
    <property type="component" value="Chromosome 6"/>
</dbReference>
<dbReference type="EMBL" id="CM055097">
    <property type="protein sequence ID" value="KAJ7552646.1"/>
    <property type="molecule type" value="Genomic_DNA"/>
</dbReference>
<protein>
    <submittedName>
        <fullName evidence="1">Uncharacterized protein</fullName>
    </submittedName>
</protein>
<comment type="caution">
    <text evidence="1">The sequence shown here is derived from an EMBL/GenBank/DDBJ whole genome shotgun (WGS) entry which is preliminary data.</text>
</comment>
<organism evidence="1 2">
    <name type="scientific">Diphasiastrum complanatum</name>
    <name type="common">Issler's clubmoss</name>
    <name type="synonym">Lycopodium complanatum</name>
    <dbReference type="NCBI Taxonomy" id="34168"/>
    <lineage>
        <taxon>Eukaryota</taxon>
        <taxon>Viridiplantae</taxon>
        <taxon>Streptophyta</taxon>
        <taxon>Embryophyta</taxon>
        <taxon>Tracheophyta</taxon>
        <taxon>Lycopodiopsida</taxon>
        <taxon>Lycopodiales</taxon>
        <taxon>Lycopodiaceae</taxon>
        <taxon>Lycopodioideae</taxon>
        <taxon>Diphasiastrum</taxon>
    </lineage>
</organism>